<proteinExistence type="inferred from homology"/>
<feature type="transmembrane region" description="Helical" evidence="9">
    <location>
        <begin position="603"/>
        <end position="624"/>
    </location>
</feature>
<comment type="subcellular location">
    <subcellularLocation>
        <location evidence="1">Cell membrane</location>
        <topology evidence="1">Multi-pass membrane protein</topology>
    </subcellularLocation>
</comment>
<evidence type="ECO:0000256" key="6">
    <source>
        <dbReference type="ARBA" id="ARBA00023136"/>
    </source>
</evidence>
<dbReference type="SUPFAM" id="SSF53850">
    <property type="entry name" value="Periplasmic binding protein-like II"/>
    <property type="match status" value="1"/>
</dbReference>
<dbReference type="GO" id="GO:0015276">
    <property type="term" value="F:ligand-gated monoatomic ion channel activity"/>
    <property type="evidence" value="ECO:0007669"/>
    <property type="project" value="InterPro"/>
</dbReference>
<dbReference type="Pfam" id="PF00060">
    <property type="entry name" value="Lig_chan"/>
    <property type="match status" value="1"/>
</dbReference>
<dbReference type="InterPro" id="IPR001320">
    <property type="entry name" value="Iontro_rcpt_C"/>
</dbReference>
<evidence type="ECO:0000256" key="8">
    <source>
        <dbReference type="ARBA" id="ARBA00023180"/>
    </source>
</evidence>
<evidence type="ECO:0000256" key="4">
    <source>
        <dbReference type="ARBA" id="ARBA00022692"/>
    </source>
</evidence>
<protein>
    <recommendedName>
        <fullName evidence="10">Ionotropic glutamate receptor C-terminal domain-containing protein</fullName>
    </recommendedName>
</protein>
<evidence type="ECO:0000256" key="7">
    <source>
        <dbReference type="ARBA" id="ARBA00023170"/>
    </source>
</evidence>
<dbReference type="Gene3D" id="1.10.287.70">
    <property type="match status" value="1"/>
</dbReference>
<feature type="transmembrane region" description="Helical" evidence="9">
    <location>
        <begin position="399"/>
        <end position="426"/>
    </location>
</feature>
<keyword evidence="8" id="KW-0325">Glycoprotein</keyword>
<feature type="domain" description="Ionotropic glutamate receptor C-terminal" evidence="10">
    <location>
        <begin position="329"/>
        <end position="611"/>
    </location>
</feature>
<dbReference type="Proteomes" id="UP001154078">
    <property type="component" value="Chromosome 8"/>
</dbReference>
<keyword evidence="3" id="KW-1003">Cell membrane</keyword>
<evidence type="ECO:0000259" key="10">
    <source>
        <dbReference type="Pfam" id="PF00060"/>
    </source>
</evidence>
<comment type="similarity">
    <text evidence="2">Belongs to the glutamate-gated ion channel (TC 1.A.10.1) family.</text>
</comment>
<organism evidence="11 12">
    <name type="scientific">Brassicogethes aeneus</name>
    <name type="common">Rape pollen beetle</name>
    <name type="synonym">Meligethes aeneus</name>
    <dbReference type="NCBI Taxonomy" id="1431903"/>
    <lineage>
        <taxon>Eukaryota</taxon>
        <taxon>Metazoa</taxon>
        <taxon>Ecdysozoa</taxon>
        <taxon>Arthropoda</taxon>
        <taxon>Hexapoda</taxon>
        <taxon>Insecta</taxon>
        <taxon>Pterygota</taxon>
        <taxon>Neoptera</taxon>
        <taxon>Endopterygota</taxon>
        <taxon>Coleoptera</taxon>
        <taxon>Polyphaga</taxon>
        <taxon>Cucujiformia</taxon>
        <taxon>Nitidulidae</taxon>
        <taxon>Meligethinae</taxon>
        <taxon>Brassicogethes</taxon>
    </lineage>
</organism>
<gene>
    <name evidence="11" type="ORF">MELIAE_LOCUS11336</name>
</gene>
<dbReference type="PANTHER" id="PTHR42643:SF24">
    <property type="entry name" value="IONOTROPIC RECEPTOR 60A"/>
    <property type="match status" value="1"/>
</dbReference>
<keyword evidence="7" id="KW-0675">Receptor</keyword>
<name>A0A9P0FLR2_BRAAE</name>
<dbReference type="EMBL" id="OV121139">
    <property type="protein sequence ID" value="CAH0562125.1"/>
    <property type="molecule type" value="Genomic_DNA"/>
</dbReference>
<evidence type="ECO:0000313" key="12">
    <source>
        <dbReference type="Proteomes" id="UP001154078"/>
    </source>
</evidence>
<dbReference type="GO" id="GO:0005886">
    <property type="term" value="C:plasma membrane"/>
    <property type="evidence" value="ECO:0007669"/>
    <property type="project" value="UniProtKB-SubCell"/>
</dbReference>
<evidence type="ECO:0000313" key="11">
    <source>
        <dbReference type="EMBL" id="CAH0562125.1"/>
    </source>
</evidence>
<evidence type="ECO:0000256" key="1">
    <source>
        <dbReference type="ARBA" id="ARBA00004651"/>
    </source>
</evidence>
<keyword evidence="12" id="KW-1185">Reference proteome</keyword>
<dbReference type="GO" id="GO:0050906">
    <property type="term" value="P:detection of stimulus involved in sensory perception"/>
    <property type="evidence" value="ECO:0007669"/>
    <property type="project" value="UniProtKB-ARBA"/>
</dbReference>
<dbReference type="InterPro" id="IPR052192">
    <property type="entry name" value="Insect_Ionotropic_Sensory_Rcpt"/>
</dbReference>
<evidence type="ECO:0000256" key="3">
    <source>
        <dbReference type="ARBA" id="ARBA00022475"/>
    </source>
</evidence>
<feature type="transmembrane region" description="Helical" evidence="9">
    <location>
        <begin position="329"/>
        <end position="348"/>
    </location>
</feature>
<dbReference type="PANTHER" id="PTHR42643">
    <property type="entry name" value="IONOTROPIC RECEPTOR 20A-RELATED"/>
    <property type="match status" value="1"/>
</dbReference>
<keyword evidence="4 9" id="KW-0812">Transmembrane</keyword>
<dbReference type="AlphaFoldDB" id="A0A9P0FLR2"/>
<evidence type="ECO:0000256" key="2">
    <source>
        <dbReference type="ARBA" id="ARBA00008685"/>
    </source>
</evidence>
<dbReference type="OrthoDB" id="6500454at2759"/>
<keyword evidence="6 9" id="KW-0472">Membrane</keyword>
<keyword evidence="5 9" id="KW-1133">Transmembrane helix</keyword>
<reference evidence="11" key="1">
    <citation type="submission" date="2021-12" db="EMBL/GenBank/DDBJ databases">
        <authorList>
            <person name="King R."/>
        </authorList>
    </citation>
    <scope>NUCLEOTIDE SEQUENCE</scope>
</reference>
<evidence type="ECO:0000256" key="5">
    <source>
        <dbReference type="ARBA" id="ARBA00022989"/>
    </source>
</evidence>
<feature type="transmembrane region" description="Helical" evidence="9">
    <location>
        <begin position="368"/>
        <end position="387"/>
    </location>
</feature>
<sequence length="754" mass="85554">MKISILSTIVVLLLTTYVFSIKNVNKRALQKSHEKPQWQRWSDVFLGRDTLDQVPSLVQLIRKLSVEYLSDCTPVILYDGFSESAGNLLLEQLFRNHPMTYIHGQITENYTIKVSGVRQNMKTCISYILIMKDVMRCRDVIGEQHSNKVVVVAQSSQWRVFEFLSNERSQSFTNLLVITKSERAATASLESSYILYTHELYLDALGSSGPAVLTSWTKGRFARPNTNLFPKKITKGFSGHRFIISIAHQPPYVIRKYAAEYEILGSSEAVAKQVYQGRANLGAAGLYTTQDRINKIGVSHWHSQDCAAFVSLTSTALPRYRAILGPFHWTVWLALTLTYLLAIFPLAFSDKHTLKHLIRNPEEMENMFWYVFGTFTNCFTFTGKGSWSKAEKMTTRLLVAFYWLFTIIVTSCYTGSIIAFVTLPIYPSVVDTVDQLLNGRFQIGTLDTGGWQHWFANSSDAPTQKLLRKMDLVPTIEEGLQNTTKAFFWPYAFLGSKSQLDFIVRTNFTSTNKRSLLHISKECLVNFNVALVFPKNSIYQELLNKGVMYCIETGLVLKIKNDLEWNTMRSSTGKLLSANSNTQGLKSLIVEDRALGLDDTQGMFLLLAIGFVAGGASLLSEWLGGCFHLCKKSKTRRHSTDSIESNPRTHEFLTPRQKIDSIQYNHSLLLNHTLGSYIDVEGKDTNHVDCVVHHDNSNDDSASDTDFEEEINKIFETIFGEETDNIESNNLEEIVDEPFIDRERNVENNNNNTI</sequence>
<evidence type="ECO:0000256" key="9">
    <source>
        <dbReference type="SAM" id="Phobius"/>
    </source>
</evidence>
<accession>A0A9P0FLR2</accession>